<accession>A0A2T1HQQ2</accession>
<dbReference type="GO" id="GO:0003677">
    <property type="term" value="F:DNA binding"/>
    <property type="evidence" value="ECO:0007669"/>
    <property type="project" value="UniProtKB-KW"/>
</dbReference>
<feature type="domain" description="Response regulatory" evidence="4">
    <location>
        <begin position="29"/>
        <end position="149"/>
    </location>
</feature>
<evidence type="ECO:0000259" key="4">
    <source>
        <dbReference type="PROSITE" id="PS50110"/>
    </source>
</evidence>
<dbReference type="PANTHER" id="PTHR45566">
    <property type="entry name" value="HTH-TYPE TRANSCRIPTIONAL REGULATOR YHJB-RELATED"/>
    <property type="match status" value="1"/>
</dbReference>
<dbReference type="Proteomes" id="UP000239772">
    <property type="component" value="Unassembled WGS sequence"/>
</dbReference>
<dbReference type="InterPro" id="IPR016032">
    <property type="entry name" value="Sig_transdc_resp-reg_C-effctor"/>
</dbReference>
<evidence type="ECO:0000256" key="2">
    <source>
        <dbReference type="PROSITE-ProRule" id="PRU00169"/>
    </source>
</evidence>
<dbReference type="InterPro" id="IPR011006">
    <property type="entry name" value="CheY-like_superfamily"/>
</dbReference>
<keyword evidence="1" id="KW-0238">DNA-binding</keyword>
<dbReference type="PROSITE" id="PS50110">
    <property type="entry name" value="RESPONSE_REGULATORY"/>
    <property type="match status" value="1"/>
</dbReference>
<dbReference type="InterPro" id="IPR001789">
    <property type="entry name" value="Sig_transdc_resp-reg_receiver"/>
</dbReference>
<keyword evidence="6" id="KW-1185">Reference proteome</keyword>
<comment type="caution">
    <text evidence="5">The sequence shown here is derived from an EMBL/GenBank/DDBJ whole genome shotgun (WGS) entry which is preliminary data.</text>
</comment>
<proteinExistence type="predicted"/>
<dbReference type="SUPFAM" id="SSF46894">
    <property type="entry name" value="C-terminal effector domain of the bipartite response regulators"/>
    <property type="match status" value="1"/>
</dbReference>
<protein>
    <recommendedName>
        <fullName evidence="7">DNA-binding response regulator</fullName>
    </recommendedName>
</protein>
<comment type="caution">
    <text evidence="2">Lacks conserved residue(s) required for the propagation of feature annotation.</text>
</comment>
<dbReference type="InterPro" id="IPR051015">
    <property type="entry name" value="EvgA-like"/>
</dbReference>
<evidence type="ECO:0000259" key="3">
    <source>
        <dbReference type="PROSITE" id="PS50043"/>
    </source>
</evidence>
<dbReference type="PRINTS" id="PR00038">
    <property type="entry name" value="HTHLUXR"/>
</dbReference>
<evidence type="ECO:0008006" key="7">
    <source>
        <dbReference type="Google" id="ProtNLM"/>
    </source>
</evidence>
<dbReference type="PANTHER" id="PTHR45566:SF1">
    <property type="entry name" value="HTH-TYPE TRANSCRIPTIONAL REGULATOR YHJB-RELATED"/>
    <property type="match status" value="1"/>
</dbReference>
<dbReference type="EMBL" id="PVZS01000018">
    <property type="protein sequence ID" value="PSC03984.1"/>
    <property type="molecule type" value="Genomic_DNA"/>
</dbReference>
<dbReference type="GO" id="GO:0000160">
    <property type="term" value="P:phosphorelay signal transduction system"/>
    <property type="evidence" value="ECO:0007669"/>
    <property type="project" value="InterPro"/>
</dbReference>
<reference evidence="6" key="1">
    <citation type="submission" date="2018-03" db="EMBL/GenBank/DDBJ databases">
        <authorList>
            <person name="Sun L."/>
            <person name="Liu H."/>
            <person name="Chen W."/>
            <person name="Huang K."/>
            <person name="Liu W."/>
            <person name="Gao X."/>
        </authorList>
    </citation>
    <scope>NUCLEOTIDE SEQUENCE [LARGE SCALE GENOMIC DNA]</scope>
    <source>
        <strain evidence="6">SH9</strain>
    </source>
</reference>
<dbReference type="PROSITE" id="PS50043">
    <property type="entry name" value="HTH_LUXR_2"/>
    <property type="match status" value="1"/>
</dbReference>
<sequence length="244" mass="26420">MQHMTFEALGKVGSQGGQAAPVAASASTHLVLIDDRVLMRDCLARCLRALDPSLEIHAFPNVRAWLDADLQTDEPPLVMAFRSARKGVDEEMQREIANLAKGENPPPVVIVSDAEDFESILGALENGARGYIPTSVSLDVAFGALGLVKAGGVFVPASSLVQQRPAGAQIPARIEPQDLPFTSRQAAVVNALRQGKANKIIAYELNMCESTVKVHVRNIMKKLKARNRTEVAYKINTLYSHAQL</sequence>
<gene>
    <name evidence="5" type="ORF">SLNSH_16255</name>
</gene>
<evidence type="ECO:0000313" key="6">
    <source>
        <dbReference type="Proteomes" id="UP000239772"/>
    </source>
</evidence>
<dbReference type="InterPro" id="IPR000792">
    <property type="entry name" value="Tscrpt_reg_LuxR_C"/>
</dbReference>
<dbReference type="CDD" id="cd06170">
    <property type="entry name" value="LuxR_C_like"/>
    <property type="match status" value="1"/>
</dbReference>
<name>A0A2T1HQQ2_9HYPH</name>
<organism evidence="5 6">
    <name type="scientific">Alsobacter soli</name>
    <dbReference type="NCBI Taxonomy" id="2109933"/>
    <lineage>
        <taxon>Bacteria</taxon>
        <taxon>Pseudomonadati</taxon>
        <taxon>Pseudomonadota</taxon>
        <taxon>Alphaproteobacteria</taxon>
        <taxon>Hyphomicrobiales</taxon>
        <taxon>Alsobacteraceae</taxon>
        <taxon>Alsobacter</taxon>
    </lineage>
</organism>
<dbReference type="PROSITE" id="PS00622">
    <property type="entry name" value="HTH_LUXR_1"/>
    <property type="match status" value="1"/>
</dbReference>
<evidence type="ECO:0000313" key="5">
    <source>
        <dbReference type="EMBL" id="PSC03984.1"/>
    </source>
</evidence>
<dbReference type="Gene3D" id="3.40.50.2300">
    <property type="match status" value="1"/>
</dbReference>
<dbReference type="SMART" id="SM00421">
    <property type="entry name" value="HTH_LUXR"/>
    <property type="match status" value="1"/>
</dbReference>
<dbReference type="SUPFAM" id="SSF52172">
    <property type="entry name" value="CheY-like"/>
    <property type="match status" value="1"/>
</dbReference>
<evidence type="ECO:0000256" key="1">
    <source>
        <dbReference type="ARBA" id="ARBA00023125"/>
    </source>
</evidence>
<dbReference type="Pfam" id="PF00196">
    <property type="entry name" value="GerE"/>
    <property type="match status" value="1"/>
</dbReference>
<dbReference type="AlphaFoldDB" id="A0A2T1HQQ2"/>
<feature type="domain" description="HTH luxR-type" evidence="3">
    <location>
        <begin position="174"/>
        <end position="239"/>
    </location>
</feature>
<dbReference type="GO" id="GO:0006355">
    <property type="term" value="P:regulation of DNA-templated transcription"/>
    <property type="evidence" value="ECO:0007669"/>
    <property type="project" value="InterPro"/>
</dbReference>